<proteinExistence type="predicted"/>
<dbReference type="Pfam" id="PF26292">
    <property type="entry name" value="PUA_elF2D"/>
    <property type="match status" value="1"/>
</dbReference>
<dbReference type="GO" id="GO:0001731">
    <property type="term" value="P:formation of translation preinitiation complex"/>
    <property type="evidence" value="ECO:0007669"/>
    <property type="project" value="InterPro"/>
</dbReference>
<dbReference type="EMBL" id="JATAAI010000002">
    <property type="protein sequence ID" value="KAK1747625.1"/>
    <property type="molecule type" value="Genomic_DNA"/>
</dbReference>
<feature type="compositionally biased region" description="Basic and acidic residues" evidence="1">
    <location>
        <begin position="99"/>
        <end position="110"/>
    </location>
</feature>
<evidence type="ECO:0000259" key="2">
    <source>
        <dbReference type="Pfam" id="PF26292"/>
    </source>
</evidence>
<dbReference type="GO" id="GO:0003743">
    <property type="term" value="F:translation initiation factor activity"/>
    <property type="evidence" value="ECO:0007669"/>
    <property type="project" value="UniProtKB-KW"/>
</dbReference>
<keyword evidence="3" id="KW-0648">Protein biosynthesis</keyword>
<dbReference type="PANTHER" id="PTHR12217:SF4">
    <property type="entry name" value="EUKARYOTIC TRANSLATION INITIATION FACTOR 2D"/>
    <property type="match status" value="1"/>
</dbReference>
<accession>A0AAD8YLN4</accession>
<evidence type="ECO:0000313" key="3">
    <source>
        <dbReference type="EMBL" id="KAK1747625.1"/>
    </source>
</evidence>
<dbReference type="Proteomes" id="UP001224775">
    <property type="component" value="Unassembled WGS sequence"/>
</dbReference>
<dbReference type="InterPro" id="IPR015947">
    <property type="entry name" value="PUA-like_sf"/>
</dbReference>
<keyword evidence="4" id="KW-1185">Reference proteome</keyword>
<feature type="domain" description="Eukaryotic translation initiation factor 2D-like PUA RNA-binding" evidence="2">
    <location>
        <begin position="188"/>
        <end position="244"/>
    </location>
</feature>
<evidence type="ECO:0000313" key="4">
    <source>
        <dbReference type="Proteomes" id="UP001224775"/>
    </source>
</evidence>
<reference evidence="3" key="1">
    <citation type="submission" date="2023-06" db="EMBL/GenBank/DDBJ databases">
        <title>Survivors Of The Sea: Transcriptome response of Skeletonema marinoi to long-term dormancy.</title>
        <authorList>
            <person name="Pinder M.I.M."/>
            <person name="Kourtchenko O."/>
            <person name="Robertson E.K."/>
            <person name="Larsson T."/>
            <person name="Maumus F."/>
            <person name="Osuna-Cruz C.M."/>
            <person name="Vancaester E."/>
            <person name="Stenow R."/>
            <person name="Vandepoele K."/>
            <person name="Ploug H."/>
            <person name="Bruchert V."/>
            <person name="Godhe A."/>
            <person name="Topel M."/>
        </authorList>
    </citation>
    <scope>NUCLEOTIDE SEQUENCE</scope>
    <source>
        <strain evidence="3">R05AC</strain>
    </source>
</reference>
<dbReference type="SUPFAM" id="SSF88697">
    <property type="entry name" value="PUA domain-like"/>
    <property type="match status" value="1"/>
</dbReference>
<gene>
    <name evidence="3" type="ORF">QTG54_001588</name>
</gene>
<evidence type="ECO:0000256" key="1">
    <source>
        <dbReference type="SAM" id="MobiDB-lite"/>
    </source>
</evidence>
<feature type="region of interest" description="Disordered" evidence="1">
    <location>
        <begin position="91"/>
        <end position="110"/>
    </location>
</feature>
<feature type="compositionally biased region" description="Polar residues" evidence="1">
    <location>
        <begin position="1"/>
        <end position="10"/>
    </location>
</feature>
<feature type="region of interest" description="Disordered" evidence="1">
    <location>
        <begin position="1"/>
        <end position="54"/>
    </location>
</feature>
<dbReference type="Gene3D" id="3.10.400.20">
    <property type="match status" value="1"/>
</dbReference>
<keyword evidence="3" id="KW-0396">Initiation factor</keyword>
<organism evidence="3 4">
    <name type="scientific">Skeletonema marinoi</name>
    <dbReference type="NCBI Taxonomy" id="267567"/>
    <lineage>
        <taxon>Eukaryota</taxon>
        <taxon>Sar</taxon>
        <taxon>Stramenopiles</taxon>
        <taxon>Ochrophyta</taxon>
        <taxon>Bacillariophyta</taxon>
        <taxon>Coscinodiscophyceae</taxon>
        <taxon>Thalassiosirophycidae</taxon>
        <taxon>Thalassiosirales</taxon>
        <taxon>Skeletonemataceae</taxon>
        <taxon>Skeletonema</taxon>
        <taxon>Skeletonema marinoi-dohrnii complex</taxon>
    </lineage>
</organism>
<dbReference type="AlphaFoldDB" id="A0AAD8YLN4"/>
<comment type="caution">
    <text evidence="3">The sequence shown here is derived from an EMBL/GenBank/DDBJ whole genome shotgun (WGS) entry which is preliminary data.</text>
</comment>
<sequence length="387" mass="42458">MFAKEGSSTIGGKKDAPLKKSDRRKLRDRSLDILFTTGGGGNESNDDNASEEWESRAEKLINDAIIAPKGGEVLSRKLKLASGQLATLFLRTPSPPADGVEHKHDKGSEDHQTYNDIIQSYPTTWPYHQTTQPILLEYEDGDRKLHLVPLIPLLAALPPPLPSSPLTKVVEESSITDAPSKSKQYKIPNISVHPQVSKYICRGADLMSAGIRTFPSPWALRQSKGLVTISIIGNPQPAAIGFVDRSLFREYCYPKNGGNRGEYDASAYVGVGTKGIGVTIVNCYGDDLWKLGLPTSTKQVEEGGSLNPLTGGAYDNGNYGNAGFVDGKYVYRILQEIEEDDSDEEENANEDEANENENNAVEETANEMKEMNLSDTKFSRQQKEVPH</sequence>
<feature type="compositionally biased region" description="Basic and acidic residues" evidence="1">
    <location>
        <begin position="366"/>
        <end position="387"/>
    </location>
</feature>
<name>A0AAD8YLN4_9STRA</name>
<feature type="region of interest" description="Disordered" evidence="1">
    <location>
        <begin position="339"/>
        <end position="387"/>
    </location>
</feature>
<dbReference type="InterPro" id="IPR039757">
    <property type="entry name" value="EIF2D"/>
</dbReference>
<feature type="compositionally biased region" description="Acidic residues" evidence="1">
    <location>
        <begin position="339"/>
        <end position="355"/>
    </location>
</feature>
<dbReference type="InterPro" id="IPR048248">
    <property type="entry name" value="PUA_eIF2d-like"/>
</dbReference>
<dbReference type="PANTHER" id="PTHR12217">
    <property type="entry name" value="EUKARYOTIC TRANSLATION INITIATION FACTOR 2D"/>
    <property type="match status" value="1"/>
</dbReference>
<protein>
    <submittedName>
        <fullName evidence="3">Eukaryotic translation initiation factor 2D-like protein</fullName>
    </submittedName>
</protein>